<dbReference type="Pfam" id="PF00300">
    <property type="entry name" value="His_Phos_1"/>
    <property type="match status" value="1"/>
</dbReference>
<dbReference type="Gene3D" id="3.40.50.1240">
    <property type="entry name" value="Phosphoglycerate mutase-like"/>
    <property type="match status" value="1"/>
</dbReference>
<feature type="binding site" evidence="1">
    <location>
        <position position="61"/>
    </location>
    <ligand>
        <name>substrate</name>
    </ligand>
</feature>
<sequence length="172" mass="18649">MTTDTPRRLVLLRHAKADWPEVPDHERPLADRGRREAPAAGRWLADQGILPDLVLCSTATRTRETWKLLAPELPHRPPTRYEDRVYEASPGELIALVNQVEDEARDVLLIGHNPAVHATADILAGGGDPRARAGLAGGFPPAALAVLTLDGGWSGAEPGSATLTHYWSPREP</sequence>
<dbReference type="EMBL" id="JAAVJD010000058">
    <property type="protein sequence ID" value="NJQ05951.1"/>
    <property type="molecule type" value="Genomic_DNA"/>
</dbReference>
<evidence type="ECO:0000313" key="2">
    <source>
        <dbReference type="EMBL" id="NJQ05951.1"/>
    </source>
</evidence>
<organism evidence="2 3">
    <name type="scientific">Streptomyces lonarensis</name>
    <dbReference type="NCBI Taxonomy" id="700599"/>
    <lineage>
        <taxon>Bacteria</taxon>
        <taxon>Bacillati</taxon>
        <taxon>Actinomycetota</taxon>
        <taxon>Actinomycetes</taxon>
        <taxon>Kitasatosporales</taxon>
        <taxon>Streptomycetaceae</taxon>
        <taxon>Streptomyces</taxon>
    </lineage>
</organism>
<dbReference type="PANTHER" id="PTHR47623">
    <property type="entry name" value="OS09G0287300 PROTEIN"/>
    <property type="match status" value="1"/>
</dbReference>
<dbReference type="PANTHER" id="PTHR47623:SF1">
    <property type="entry name" value="OS09G0287300 PROTEIN"/>
    <property type="match status" value="1"/>
</dbReference>
<dbReference type="SMART" id="SM00855">
    <property type="entry name" value="PGAM"/>
    <property type="match status" value="1"/>
</dbReference>
<dbReference type="AlphaFoldDB" id="A0A7X6HYU9"/>
<dbReference type="InterPro" id="IPR013078">
    <property type="entry name" value="His_Pase_superF_clade-1"/>
</dbReference>
<dbReference type="CDD" id="cd07067">
    <property type="entry name" value="HP_PGM_like"/>
    <property type="match status" value="1"/>
</dbReference>
<dbReference type="InterPro" id="IPR029033">
    <property type="entry name" value="His_PPase_superfam"/>
</dbReference>
<keyword evidence="3" id="KW-1185">Reference proteome</keyword>
<protein>
    <submittedName>
        <fullName evidence="2">Histidine phosphatase family protein</fullName>
    </submittedName>
</protein>
<gene>
    <name evidence="2" type="ORF">HCN56_10255</name>
</gene>
<reference evidence="2 3" key="1">
    <citation type="submission" date="2020-03" db="EMBL/GenBank/DDBJ databases">
        <title>Draft genome of Streptomyces sp. ventii, isolated from the Axial Seamount in the Pacific Ocean, and resequencing of the two type strains Streptomyces lonarensis strain NCL 716 and Streptomyces bohaiensis strain 11A07.</title>
        <authorList>
            <person name="Loughran R.M."/>
            <person name="Pfannmuller K.M."/>
            <person name="Wasson B.J."/>
            <person name="Deadmond M.C."/>
            <person name="Paddock B.E."/>
            <person name="Koyack M.J."/>
            <person name="Gallegos D.A."/>
            <person name="Mitchell E.A."/>
            <person name="Ushijima B."/>
            <person name="Saw J.H."/>
            <person name="Mcphail K.L."/>
            <person name="Videau P."/>
        </authorList>
    </citation>
    <scope>NUCLEOTIDE SEQUENCE [LARGE SCALE GENOMIC DNA]</scope>
    <source>
        <strain evidence="2 3">NCL716</strain>
    </source>
</reference>
<dbReference type="Proteomes" id="UP000578686">
    <property type="component" value="Unassembled WGS sequence"/>
</dbReference>
<name>A0A7X6HYU9_9ACTN</name>
<dbReference type="SUPFAM" id="SSF53254">
    <property type="entry name" value="Phosphoglycerate mutase-like"/>
    <property type="match status" value="1"/>
</dbReference>
<comment type="caution">
    <text evidence="2">The sequence shown here is derived from an EMBL/GenBank/DDBJ whole genome shotgun (WGS) entry which is preliminary data.</text>
</comment>
<evidence type="ECO:0000256" key="1">
    <source>
        <dbReference type="PIRSR" id="PIRSR613078-2"/>
    </source>
</evidence>
<proteinExistence type="predicted"/>
<evidence type="ECO:0000313" key="3">
    <source>
        <dbReference type="Proteomes" id="UP000578686"/>
    </source>
</evidence>
<dbReference type="RefSeq" id="WP_167969525.1">
    <property type="nucleotide sequence ID" value="NZ_BHZG01000372.1"/>
</dbReference>
<accession>A0A7X6HYU9</accession>